<gene>
    <name evidence="1" type="ORF">NDU88_001933</name>
</gene>
<sequence length="128" mass="13751">MVRSRRCESVNKGMQDVAKKLVLSGLGKYAVSRVLSATAPGPSGPMISPDPCRYYTGGDTVCWMALSALLDTAASALLHHSKNSPEVVQAVSDDPEELEDMDDDTEDYVVHTVLAIGSHPQPRQPLAK</sequence>
<proteinExistence type="predicted"/>
<name>A0AAV7P6X3_PLEWA</name>
<accession>A0AAV7P6X3</accession>
<evidence type="ECO:0000313" key="2">
    <source>
        <dbReference type="Proteomes" id="UP001066276"/>
    </source>
</evidence>
<evidence type="ECO:0000313" key="1">
    <source>
        <dbReference type="EMBL" id="KAJ1123464.1"/>
    </source>
</evidence>
<organism evidence="1 2">
    <name type="scientific">Pleurodeles waltl</name>
    <name type="common">Iberian ribbed newt</name>
    <dbReference type="NCBI Taxonomy" id="8319"/>
    <lineage>
        <taxon>Eukaryota</taxon>
        <taxon>Metazoa</taxon>
        <taxon>Chordata</taxon>
        <taxon>Craniata</taxon>
        <taxon>Vertebrata</taxon>
        <taxon>Euteleostomi</taxon>
        <taxon>Amphibia</taxon>
        <taxon>Batrachia</taxon>
        <taxon>Caudata</taxon>
        <taxon>Salamandroidea</taxon>
        <taxon>Salamandridae</taxon>
        <taxon>Pleurodelinae</taxon>
        <taxon>Pleurodeles</taxon>
    </lineage>
</organism>
<dbReference type="AlphaFoldDB" id="A0AAV7P6X3"/>
<reference evidence="1" key="1">
    <citation type="journal article" date="2022" name="bioRxiv">
        <title>Sequencing and chromosome-scale assembly of the giantPleurodeles waltlgenome.</title>
        <authorList>
            <person name="Brown T."/>
            <person name="Elewa A."/>
            <person name="Iarovenko S."/>
            <person name="Subramanian E."/>
            <person name="Araus A.J."/>
            <person name="Petzold A."/>
            <person name="Susuki M."/>
            <person name="Suzuki K.-i.T."/>
            <person name="Hayashi T."/>
            <person name="Toyoda A."/>
            <person name="Oliveira C."/>
            <person name="Osipova E."/>
            <person name="Leigh N.D."/>
            <person name="Simon A."/>
            <person name="Yun M.H."/>
        </authorList>
    </citation>
    <scope>NUCLEOTIDE SEQUENCE</scope>
    <source>
        <strain evidence="1">20211129_DDA</strain>
        <tissue evidence="1">Liver</tissue>
    </source>
</reference>
<dbReference type="EMBL" id="JANPWB010000011">
    <property type="protein sequence ID" value="KAJ1123464.1"/>
    <property type="molecule type" value="Genomic_DNA"/>
</dbReference>
<keyword evidence="2" id="KW-1185">Reference proteome</keyword>
<dbReference type="Proteomes" id="UP001066276">
    <property type="component" value="Chromosome 7"/>
</dbReference>
<protein>
    <submittedName>
        <fullName evidence="1">Uncharacterized protein</fullName>
    </submittedName>
</protein>
<comment type="caution">
    <text evidence="1">The sequence shown here is derived from an EMBL/GenBank/DDBJ whole genome shotgun (WGS) entry which is preliminary data.</text>
</comment>